<keyword evidence="1" id="KW-0812">Transmembrane</keyword>
<dbReference type="EMBL" id="SLWK01000016">
    <property type="protein sequence ID" value="TCO05371.1"/>
    <property type="molecule type" value="Genomic_DNA"/>
</dbReference>
<dbReference type="OrthoDB" id="1122746at2"/>
<accession>A0A4R2GC89</accession>
<protein>
    <submittedName>
        <fullName evidence="2">Uncharacterized protein</fullName>
    </submittedName>
</protein>
<organism evidence="2 3">
    <name type="scientific">Natronoflexus pectinivorans</name>
    <dbReference type="NCBI Taxonomy" id="682526"/>
    <lineage>
        <taxon>Bacteria</taxon>
        <taxon>Pseudomonadati</taxon>
        <taxon>Bacteroidota</taxon>
        <taxon>Bacteroidia</taxon>
        <taxon>Marinilabiliales</taxon>
        <taxon>Marinilabiliaceae</taxon>
        <taxon>Natronoflexus</taxon>
    </lineage>
</organism>
<evidence type="ECO:0000313" key="2">
    <source>
        <dbReference type="EMBL" id="TCO05371.1"/>
    </source>
</evidence>
<evidence type="ECO:0000256" key="1">
    <source>
        <dbReference type="SAM" id="Phobius"/>
    </source>
</evidence>
<dbReference type="Proteomes" id="UP000295221">
    <property type="component" value="Unassembled WGS sequence"/>
</dbReference>
<proteinExistence type="predicted"/>
<keyword evidence="3" id="KW-1185">Reference proteome</keyword>
<evidence type="ECO:0000313" key="3">
    <source>
        <dbReference type="Proteomes" id="UP000295221"/>
    </source>
</evidence>
<reference evidence="2 3" key="1">
    <citation type="submission" date="2019-03" db="EMBL/GenBank/DDBJ databases">
        <title>Genomic Encyclopedia of Type Strains, Phase IV (KMG-IV): sequencing the most valuable type-strain genomes for metagenomic binning, comparative biology and taxonomic classification.</title>
        <authorList>
            <person name="Goeker M."/>
        </authorList>
    </citation>
    <scope>NUCLEOTIDE SEQUENCE [LARGE SCALE GENOMIC DNA]</scope>
    <source>
        <strain evidence="2 3">DSM 24179</strain>
    </source>
</reference>
<sequence length="174" mass="20120">MDTGSTIIGAIILLACIAPFFLIYVSRKRKESLKLQIIKGFAQQNNCEIDDFEFDGDYTIAIDKNQNYIFFIKETKNGVINQFVDLSEIHFCRSVVSTRKVQNGNKYYDVINRAELCFVPKDKFRSEVRFNLFTDDEDMQIDNELQVAEKWSQIINNQIEVKAHSARGFIPPSC</sequence>
<keyword evidence="1" id="KW-0472">Membrane</keyword>
<comment type="caution">
    <text evidence="2">The sequence shown here is derived from an EMBL/GenBank/DDBJ whole genome shotgun (WGS) entry which is preliminary data.</text>
</comment>
<gene>
    <name evidence="2" type="ORF">EV194_1163</name>
</gene>
<dbReference type="AlphaFoldDB" id="A0A4R2GC89"/>
<name>A0A4R2GC89_9BACT</name>
<keyword evidence="1" id="KW-1133">Transmembrane helix</keyword>
<feature type="transmembrane region" description="Helical" evidence="1">
    <location>
        <begin position="6"/>
        <end position="25"/>
    </location>
</feature>
<dbReference type="RefSeq" id="WP_132435031.1">
    <property type="nucleotide sequence ID" value="NZ_SLWK01000016.1"/>
</dbReference>